<protein>
    <submittedName>
        <fullName evidence="1">Uncharacterized protein</fullName>
    </submittedName>
</protein>
<name>A0A438IN56_VITVI</name>
<gene>
    <name evidence="1" type="ORF">CK203_031907</name>
</gene>
<sequence>MSLFGRGLLLASMGRRTVNVPRKVRIVLRLGYRGPRIVVGTSLMEEPLLMYKIGEGLSYWKISDMVNQLFKRIFTLLIFQILDKGCLGSKCLGPTGKEGLWNPCFARNLNEWELEWVDSQSSKERQ</sequence>
<accession>A0A438IN56</accession>
<organism evidence="1 2">
    <name type="scientific">Vitis vinifera</name>
    <name type="common">Grape</name>
    <dbReference type="NCBI Taxonomy" id="29760"/>
    <lineage>
        <taxon>Eukaryota</taxon>
        <taxon>Viridiplantae</taxon>
        <taxon>Streptophyta</taxon>
        <taxon>Embryophyta</taxon>
        <taxon>Tracheophyta</taxon>
        <taxon>Spermatophyta</taxon>
        <taxon>Magnoliopsida</taxon>
        <taxon>eudicotyledons</taxon>
        <taxon>Gunneridae</taxon>
        <taxon>Pentapetalae</taxon>
        <taxon>rosids</taxon>
        <taxon>Vitales</taxon>
        <taxon>Vitaceae</taxon>
        <taxon>Viteae</taxon>
        <taxon>Vitis</taxon>
    </lineage>
</organism>
<reference evidence="1 2" key="1">
    <citation type="journal article" date="2018" name="PLoS Genet.">
        <title>Population sequencing reveals clonal diversity and ancestral inbreeding in the grapevine cultivar Chardonnay.</title>
        <authorList>
            <person name="Roach M.J."/>
            <person name="Johnson D.L."/>
            <person name="Bohlmann J."/>
            <person name="van Vuuren H.J."/>
            <person name="Jones S.J."/>
            <person name="Pretorius I.S."/>
            <person name="Schmidt S.A."/>
            <person name="Borneman A.R."/>
        </authorList>
    </citation>
    <scope>NUCLEOTIDE SEQUENCE [LARGE SCALE GENOMIC DNA]</scope>
    <source>
        <strain evidence="2">cv. Chardonnay</strain>
        <tissue evidence="1">Leaf</tissue>
    </source>
</reference>
<evidence type="ECO:0000313" key="2">
    <source>
        <dbReference type="Proteomes" id="UP000288805"/>
    </source>
</evidence>
<comment type="caution">
    <text evidence="1">The sequence shown here is derived from an EMBL/GenBank/DDBJ whole genome shotgun (WGS) entry which is preliminary data.</text>
</comment>
<dbReference type="AlphaFoldDB" id="A0A438IN56"/>
<dbReference type="Proteomes" id="UP000288805">
    <property type="component" value="Unassembled WGS sequence"/>
</dbReference>
<proteinExistence type="predicted"/>
<dbReference type="EMBL" id="QGNW01000095">
    <property type="protein sequence ID" value="RVW98154.1"/>
    <property type="molecule type" value="Genomic_DNA"/>
</dbReference>
<evidence type="ECO:0000313" key="1">
    <source>
        <dbReference type="EMBL" id="RVW98154.1"/>
    </source>
</evidence>